<evidence type="ECO:0000313" key="2">
    <source>
        <dbReference type="EMBL" id="MBB6485941.1"/>
    </source>
</evidence>
<organism evidence="2 3">
    <name type="scientific">Rhizobium lusitanum</name>
    <dbReference type="NCBI Taxonomy" id="293958"/>
    <lineage>
        <taxon>Bacteria</taxon>
        <taxon>Pseudomonadati</taxon>
        <taxon>Pseudomonadota</taxon>
        <taxon>Alphaproteobacteria</taxon>
        <taxon>Hyphomicrobiales</taxon>
        <taxon>Rhizobiaceae</taxon>
        <taxon>Rhizobium/Agrobacterium group</taxon>
        <taxon>Rhizobium</taxon>
    </lineage>
</organism>
<dbReference type="InterPro" id="IPR005097">
    <property type="entry name" value="Sacchrp_dh_NADP-bd"/>
</dbReference>
<dbReference type="EMBL" id="JACHBG010000006">
    <property type="protein sequence ID" value="MBB6485941.1"/>
    <property type="molecule type" value="Genomic_DNA"/>
</dbReference>
<gene>
    <name evidence="2" type="ORF">GGD46_003235</name>
</gene>
<dbReference type="SUPFAM" id="SSF51735">
    <property type="entry name" value="NAD(P)-binding Rossmann-fold domains"/>
    <property type="match status" value="1"/>
</dbReference>
<feature type="domain" description="Saccharopine dehydrogenase NADP binding" evidence="1">
    <location>
        <begin position="3"/>
        <end position="126"/>
    </location>
</feature>
<sequence>MRVLVLGGAGEMGRIAASEAASYSFVERVTVADVKYGAALAISQTIGARAEAAYCDVTDLSALRELMTAHDVVLNTVGPFYRFGLPILKAAIAVGKNYADICDDWEPTLEMLNLNAEARASGITAIIGIGASPGITNLLAMTATSSLEQVDEILTGWSIDVDEQTHPEPERHSGSCDTLNAANVHWLQQLTGKIRQLQDGKLRDVSPLQRRNIRYPWLGAMSAWTVGHPEAVTLPRIFPELGSCANVMIGKDEDFKELKSLATLVDTGILSIERAARYLEEDSTPPKPTLVAPMPFRPQLFAWAKGIRDGRKIITSAHLRTLPSGTMGGATSIPLALTLPFFAFGFDGRSGVFTPEEILQPAAFFDELSRRCAGVSGHNKSLVVHAQEYLEP</sequence>
<dbReference type="RefSeq" id="WP_184705435.1">
    <property type="nucleotide sequence ID" value="NZ_JACHBG010000006.1"/>
</dbReference>
<dbReference type="InterPro" id="IPR036291">
    <property type="entry name" value="NAD(P)-bd_dom_sf"/>
</dbReference>
<name>A0A7X0IUJ9_9HYPH</name>
<evidence type="ECO:0000259" key="1">
    <source>
        <dbReference type="Pfam" id="PF03435"/>
    </source>
</evidence>
<dbReference type="Gene3D" id="3.40.50.720">
    <property type="entry name" value="NAD(P)-binding Rossmann-like Domain"/>
    <property type="match status" value="1"/>
</dbReference>
<proteinExistence type="predicted"/>
<comment type="caution">
    <text evidence="2">The sequence shown here is derived from an EMBL/GenBank/DDBJ whole genome shotgun (WGS) entry which is preliminary data.</text>
</comment>
<dbReference type="AlphaFoldDB" id="A0A7X0IUJ9"/>
<dbReference type="Proteomes" id="UP000565576">
    <property type="component" value="Unassembled WGS sequence"/>
</dbReference>
<reference evidence="2 3" key="1">
    <citation type="submission" date="2020-08" db="EMBL/GenBank/DDBJ databases">
        <title>Genomic Encyclopedia of Type Strains, Phase IV (KMG-V): Genome sequencing to study the core and pangenomes of soil and plant-associated prokaryotes.</title>
        <authorList>
            <person name="Whitman W."/>
        </authorList>
    </citation>
    <scope>NUCLEOTIDE SEQUENCE [LARGE SCALE GENOMIC DNA]</scope>
    <source>
        <strain evidence="2 3">SEMIA 4060</strain>
    </source>
</reference>
<dbReference type="PANTHER" id="PTHR43796">
    <property type="entry name" value="CARBOXYNORSPERMIDINE SYNTHASE"/>
    <property type="match status" value="1"/>
</dbReference>
<evidence type="ECO:0000313" key="3">
    <source>
        <dbReference type="Proteomes" id="UP000565576"/>
    </source>
</evidence>
<dbReference type="Pfam" id="PF03435">
    <property type="entry name" value="Sacchrp_dh_NADP"/>
    <property type="match status" value="1"/>
</dbReference>
<dbReference type="PANTHER" id="PTHR43796:SF2">
    <property type="entry name" value="CARBOXYNORSPERMIDINE SYNTHASE"/>
    <property type="match status" value="1"/>
</dbReference>
<dbReference type="Gene3D" id="3.30.360.10">
    <property type="entry name" value="Dihydrodipicolinate Reductase, domain 2"/>
    <property type="match status" value="1"/>
</dbReference>
<protein>
    <submittedName>
        <fullName evidence="2">Saccharopine dehydrogenase-like NADP-dependent oxidoreductase</fullName>
    </submittedName>
</protein>
<accession>A0A7X0IUJ9</accession>